<evidence type="ECO:0000313" key="10">
    <source>
        <dbReference type="Proteomes" id="UP000254554"/>
    </source>
</evidence>
<comment type="catalytic activity">
    <reaction evidence="7">
        <text>heme b + 2 H(+) = protoporphyrin IX + Fe(2+)</text>
        <dbReference type="Rhea" id="RHEA:22584"/>
        <dbReference type="ChEBI" id="CHEBI:15378"/>
        <dbReference type="ChEBI" id="CHEBI:29033"/>
        <dbReference type="ChEBI" id="CHEBI:57306"/>
        <dbReference type="ChEBI" id="CHEBI:60344"/>
        <dbReference type="EC" id="4.98.1.1"/>
    </reaction>
</comment>
<dbReference type="EMBL" id="UGGT01000001">
    <property type="protein sequence ID" value="STO22615.1"/>
    <property type="molecule type" value="Genomic_DNA"/>
</dbReference>
<dbReference type="Pfam" id="PF00762">
    <property type="entry name" value="Ferrochelatase"/>
    <property type="match status" value="1"/>
</dbReference>
<dbReference type="STRING" id="1094715.GCA_000236165_02552"/>
<dbReference type="PANTHER" id="PTHR11108:SF1">
    <property type="entry name" value="FERROCHELATASE, MITOCHONDRIAL"/>
    <property type="match status" value="1"/>
</dbReference>
<dbReference type="SUPFAM" id="SSF53800">
    <property type="entry name" value="Chelatase"/>
    <property type="match status" value="1"/>
</dbReference>
<dbReference type="GO" id="GO:0005737">
    <property type="term" value="C:cytoplasm"/>
    <property type="evidence" value="ECO:0007669"/>
    <property type="project" value="UniProtKB-SubCell"/>
</dbReference>
<accession>A0A377GCQ4</accession>
<dbReference type="GO" id="GO:0046872">
    <property type="term" value="F:metal ion binding"/>
    <property type="evidence" value="ECO:0007669"/>
    <property type="project" value="UniProtKB-KW"/>
</dbReference>
<comment type="catalytic activity">
    <reaction evidence="6">
        <text>Fe-coproporphyrin III + 2 H(+) = coproporphyrin III + Fe(2+)</text>
        <dbReference type="Rhea" id="RHEA:49572"/>
        <dbReference type="ChEBI" id="CHEBI:15378"/>
        <dbReference type="ChEBI" id="CHEBI:29033"/>
        <dbReference type="ChEBI" id="CHEBI:68438"/>
        <dbReference type="ChEBI" id="CHEBI:131725"/>
        <dbReference type="EC" id="4.99.1.9"/>
    </reaction>
    <physiologicalReaction direction="right-to-left" evidence="6">
        <dbReference type="Rhea" id="RHEA:49574"/>
    </physiologicalReaction>
</comment>
<evidence type="ECO:0000256" key="5">
    <source>
        <dbReference type="ARBA" id="ARBA00023244"/>
    </source>
</evidence>
<name>A0A377GCQ4_9GAMM</name>
<keyword evidence="7" id="KW-0963">Cytoplasm</keyword>
<keyword evidence="3 7" id="KW-0350">Heme biosynthesis</keyword>
<dbReference type="InterPro" id="IPR033659">
    <property type="entry name" value="Ferrochelatase_N"/>
</dbReference>
<dbReference type="CDD" id="cd00419">
    <property type="entry name" value="Ferrochelatase_C"/>
    <property type="match status" value="1"/>
</dbReference>
<protein>
    <recommendedName>
        <fullName evidence="7">Ferrochelatase</fullName>
        <ecNumber evidence="7">4.98.1.1</ecNumber>
    </recommendedName>
    <alternativeName>
        <fullName evidence="7">Heme synthase</fullName>
    </alternativeName>
    <alternativeName>
        <fullName evidence="7">Protoheme ferro-lyase</fullName>
    </alternativeName>
</protein>
<evidence type="ECO:0000256" key="2">
    <source>
        <dbReference type="ARBA" id="ARBA00023004"/>
    </source>
</evidence>
<comment type="subcellular location">
    <subcellularLocation>
        <location evidence="7">Cytoplasm</location>
    </subcellularLocation>
</comment>
<dbReference type="GO" id="GO:0004325">
    <property type="term" value="F:ferrochelatase activity"/>
    <property type="evidence" value="ECO:0007669"/>
    <property type="project" value="UniProtKB-UniRule"/>
</dbReference>
<keyword evidence="4 7" id="KW-0456">Lyase</keyword>
<feature type="binding site" evidence="7">
    <location>
        <position position="201"/>
    </location>
    <ligand>
        <name>Fe(2+)</name>
        <dbReference type="ChEBI" id="CHEBI:29033"/>
    </ligand>
</feature>
<feature type="binding site" evidence="7">
    <location>
        <position position="300"/>
    </location>
    <ligand>
        <name>Fe(2+)</name>
        <dbReference type="ChEBI" id="CHEBI:29033"/>
    </ligand>
</feature>
<evidence type="ECO:0000256" key="6">
    <source>
        <dbReference type="ARBA" id="ARBA00024536"/>
    </source>
</evidence>
<sequence length="353" mass="39736">MYDGPILFQVAELLMKHGLLLINLGTPNNTDFSSVRSYLREFLTDKRVIDLPAFIRYALVYGIILPFRTKRSAHAYQSIWTELGSPLLFHSQSLAKQIQEKIGPKYKIALGMRYGKPSIESALDQLKNCESITVLPLYPQYSSAANGSSIEKVMRIISTWNLIPSIQIISDFFQNQAYVKAQSEVIKPYLQEKTHVLFSYHGIPERQITKNSCKSICSEACPALTDKLRGCYRAQCYETSRLLARELGLSASDYTTAFQSRLGKTPWIKPYTDQILNEVHAKKIEHLIIVCPSFVADCLETLEEIGVRLHQQWIALGGKELTVVPSMNTDPAWIKAILAITGIQPDIPHGSSL</sequence>
<dbReference type="Proteomes" id="UP000254554">
    <property type="component" value="Unassembled WGS sequence"/>
</dbReference>
<proteinExistence type="inferred from homology"/>
<comment type="similarity">
    <text evidence="1 7 8">Belongs to the ferrochelatase family.</text>
</comment>
<keyword evidence="7" id="KW-0479">Metal-binding</keyword>
<dbReference type="NCBIfam" id="TIGR00109">
    <property type="entry name" value="hemH"/>
    <property type="match status" value="1"/>
</dbReference>
<dbReference type="AlphaFoldDB" id="A0A377GCQ4"/>
<keyword evidence="10" id="KW-1185">Reference proteome</keyword>
<dbReference type="EC" id="4.98.1.1" evidence="7"/>
<dbReference type="OrthoDB" id="9809741at2"/>
<keyword evidence="5 7" id="KW-0627">Porphyrin biosynthesis</keyword>
<evidence type="ECO:0000256" key="8">
    <source>
        <dbReference type="RuleBase" id="RU004185"/>
    </source>
</evidence>
<organism evidence="9 10">
    <name type="scientific">Fluoribacter dumoffii</name>
    <dbReference type="NCBI Taxonomy" id="463"/>
    <lineage>
        <taxon>Bacteria</taxon>
        <taxon>Pseudomonadati</taxon>
        <taxon>Pseudomonadota</taxon>
        <taxon>Gammaproteobacteria</taxon>
        <taxon>Legionellales</taxon>
        <taxon>Legionellaceae</taxon>
        <taxon>Fluoribacter</taxon>
    </lineage>
</organism>
<comment type="pathway">
    <text evidence="7">Porphyrin-containing compound metabolism; protoheme biosynthesis; protoheme from protoporphyrin-IX: step 1/1.</text>
</comment>
<gene>
    <name evidence="7 9" type="primary">hemH</name>
    <name evidence="9" type="ORF">NCTC11370_02707</name>
</gene>
<evidence type="ECO:0000256" key="1">
    <source>
        <dbReference type="ARBA" id="ARBA00007718"/>
    </source>
</evidence>
<dbReference type="HAMAP" id="MF_00323">
    <property type="entry name" value="Ferrochelatase"/>
    <property type="match status" value="1"/>
</dbReference>
<dbReference type="GO" id="GO:0006783">
    <property type="term" value="P:heme biosynthetic process"/>
    <property type="evidence" value="ECO:0007669"/>
    <property type="project" value="UniProtKB-UniRule"/>
</dbReference>
<dbReference type="CDD" id="cd03411">
    <property type="entry name" value="Ferrochelatase_N"/>
    <property type="match status" value="1"/>
</dbReference>
<dbReference type="PANTHER" id="PTHR11108">
    <property type="entry name" value="FERROCHELATASE"/>
    <property type="match status" value="1"/>
</dbReference>
<dbReference type="Gene3D" id="3.40.50.1400">
    <property type="match status" value="2"/>
</dbReference>
<comment type="function">
    <text evidence="7">Catalyzes the ferrous insertion into protoporphyrin IX.</text>
</comment>
<evidence type="ECO:0000256" key="7">
    <source>
        <dbReference type="HAMAP-Rule" id="MF_00323"/>
    </source>
</evidence>
<reference evidence="9 10" key="1">
    <citation type="submission" date="2018-06" db="EMBL/GenBank/DDBJ databases">
        <authorList>
            <consortium name="Pathogen Informatics"/>
            <person name="Doyle S."/>
        </authorList>
    </citation>
    <scope>NUCLEOTIDE SEQUENCE [LARGE SCALE GENOMIC DNA]</scope>
    <source>
        <strain evidence="9 10">NCTC11370</strain>
    </source>
</reference>
<keyword evidence="2 7" id="KW-0408">Iron</keyword>
<evidence type="ECO:0000256" key="3">
    <source>
        <dbReference type="ARBA" id="ARBA00023133"/>
    </source>
</evidence>
<dbReference type="InterPro" id="IPR033644">
    <property type="entry name" value="Ferrochelatase_C"/>
</dbReference>
<dbReference type="UniPathway" id="UPA00252">
    <property type="reaction ID" value="UER00325"/>
</dbReference>
<evidence type="ECO:0000313" key="9">
    <source>
        <dbReference type="EMBL" id="STO22615.1"/>
    </source>
</evidence>
<evidence type="ECO:0000256" key="4">
    <source>
        <dbReference type="ARBA" id="ARBA00023239"/>
    </source>
</evidence>
<dbReference type="InterPro" id="IPR001015">
    <property type="entry name" value="Ferrochelatase"/>
</dbReference>